<name>K5DE36_RHOBT</name>
<dbReference type="RefSeq" id="WP_007333238.1">
    <property type="nucleotide sequence ID" value="NZ_AMCW01000106.1"/>
</dbReference>
<evidence type="ECO:0000256" key="3">
    <source>
        <dbReference type="ARBA" id="ARBA00022475"/>
    </source>
</evidence>
<comment type="subcellular location">
    <subcellularLocation>
        <location evidence="1">Cell membrane</location>
        <topology evidence="1">Multi-pass membrane protein</topology>
    </subcellularLocation>
</comment>
<feature type="transmembrane region" description="Helical" evidence="7">
    <location>
        <begin position="272"/>
        <end position="292"/>
    </location>
</feature>
<dbReference type="AlphaFoldDB" id="K5DE36"/>
<dbReference type="InterPro" id="IPR023408">
    <property type="entry name" value="MscS_beta-dom_sf"/>
</dbReference>
<evidence type="ECO:0000256" key="2">
    <source>
        <dbReference type="ARBA" id="ARBA00008017"/>
    </source>
</evidence>
<dbReference type="EMBL" id="AMCW01000106">
    <property type="protein sequence ID" value="EKK01094.1"/>
    <property type="molecule type" value="Genomic_DNA"/>
</dbReference>
<dbReference type="Pfam" id="PF00924">
    <property type="entry name" value="MS_channel_2nd"/>
    <property type="match status" value="1"/>
</dbReference>
<dbReference type="PANTHER" id="PTHR30221">
    <property type="entry name" value="SMALL-CONDUCTANCE MECHANOSENSITIVE CHANNEL"/>
    <property type="match status" value="1"/>
</dbReference>
<protein>
    <submittedName>
        <fullName evidence="11">MscS Mechanosensitive ion channel</fullName>
    </submittedName>
</protein>
<dbReference type="InterPro" id="IPR010920">
    <property type="entry name" value="LSM_dom_sf"/>
</dbReference>
<dbReference type="PATRIC" id="fig|993517.3.peg.3917"/>
<gene>
    <name evidence="11" type="ORF">RBSH_03612</name>
</gene>
<keyword evidence="8" id="KW-0732">Signal</keyword>
<dbReference type="InterPro" id="IPR049278">
    <property type="entry name" value="MS_channel_C"/>
</dbReference>
<evidence type="ECO:0000256" key="6">
    <source>
        <dbReference type="ARBA" id="ARBA00023136"/>
    </source>
</evidence>
<feature type="transmembrane region" description="Helical" evidence="7">
    <location>
        <begin position="312"/>
        <end position="331"/>
    </location>
</feature>
<keyword evidence="3" id="KW-1003">Cell membrane</keyword>
<evidence type="ECO:0000259" key="9">
    <source>
        <dbReference type="Pfam" id="PF00924"/>
    </source>
</evidence>
<dbReference type="InterPro" id="IPR011066">
    <property type="entry name" value="MscS_channel_C_sf"/>
</dbReference>
<evidence type="ECO:0000259" key="10">
    <source>
        <dbReference type="Pfam" id="PF21082"/>
    </source>
</evidence>
<dbReference type="InterPro" id="IPR006685">
    <property type="entry name" value="MscS_channel_2nd"/>
</dbReference>
<comment type="similarity">
    <text evidence="2">Belongs to the MscS (TC 1.A.23) family.</text>
</comment>
<comment type="caution">
    <text evidence="11">The sequence shown here is derived from an EMBL/GenBank/DDBJ whole genome shotgun (WGS) entry which is preliminary data.</text>
</comment>
<dbReference type="Proteomes" id="UP000007993">
    <property type="component" value="Unassembled WGS sequence"/>
</dbReference>
<dbReference type="GO" id="GO:0005886">
    <property type="term" value="C:plasma membrane"/>
    <property type="evidence" value="ECO:0007669"/>
    <property type="project" value="UniProtKB-SubCell"/>
</dbReference>
<keyword evidence="4 7" id="KW-0812">Transmembrane</keyword>
<evidence type="ECO:0000256" key="5">
    <source>
        <dbReference type="ARBA" id="ARBA00022989"/>
    </source>
</evidence>
<evidence type="ECO:0000256" key="1">
    <source>
        <dbReference type="ARBA" id="ARBA00004651"/>
    </source>
</evidence>
<keyword evidence="5 7" id="KW-1133">Transmembrane helix</keyword>
<feature type="domain" description="Mechanosensitive ion channel MscS" evidence="9">
    <location>
        <begin position="397"/>
        <end position="463"/>
    </location>
</feature>
<dbReference type="InterPro" id="IPR045275">
    <property type="entry name" value="MscS_archaea/bacteria_type"/>
</dbReference>
<evidence type="ECO:0000256" key="8">
    <source>
        <dbReference type="SAM" id="SignalP"/>
    </source>
</evidence>
<dbReference type="Gene3D" id="3.30.70.100">
    <property type="match status" value="1"/>
</dbReference>
<sequence>MLLRLSLIALMLGAFQSVVLAQSPLSTEQSSADGNRPRSTQVGFFELLESSGDALLDLFKPNGHRHSAQSPEYNSQKSPRDTVMTFVEAMNHVAQGRREPLERALNTLPADIPDAEKVAMDLLHVFDRFPEISPGTLPGEKTVAEQDIARFELFPRGIDCAWAYKAIDEAPNGHVVLVRDGDKWRFSDLTALGAGDLLDSMKAIPPRARVERKGQLFLSVVEPTVRKTAAIDWALAAIFTMGGIMVAWFIYKGVQRIIAKRESRGDDIMTTILTSIMIPAVIFVGVLGAAIGSAKIYMHPALSTFRWNMIEAALVLAGVYLIVSLIELACLGARRTFYGDEDPYARMMSLVVRRGLRVVATIVLLLFVFQNVFKWNVMALIGGFGIFALALSLAAQDAVKNLFGGLTIFANRPFIDGDWIRFEGEIGTVEDVSLQVTRIRLLSGEVLSVPNMKFIDNTVENLSMRKYLRRVMDVQITYDTPPEKVDEAIEILQQILTSEDVIGDGESNLDMHPPKVWFDKFGSHYLNLRAGYWYMMDGDENRIQRDSERGYFSYLDHATLVNRKLLQRFNEADIDFAFPTQSIYLASDPDRELAIESRQTEPAT</sequence>
<dbReference type="Gene3D" id="2.30.30.60">
    <property type="match status" value="1"/>
</dbReference>
<feature type="transmembrane region" description="Helical" evidence="7">
    <location>
        <begin position="351"/>
        <end position="369"/>
    </location>
</feature>
<accession>K5DE36</accession>
<organism evidence="11 12">
    <name type="scientific">Rhodopirellula baltica SH28</name>
    <dbReference type="NCBI Taxonomy" id="993517"/>
    <lineage>
        <taxon>Bacteria</taxon>
        <taxon>Pseudomonadati</taxon>
        <taxon>Planctomycetota</taxon>
        <taxon>Planctomycetia</taxon>
        <taxon>Pirellulales</taxon>
        <taxon>Pirellulaceae</taxon>
        <taxon>Rhodopirellula</taxon>
    </lineage>
</organism>
<feature type="transmembrane region" description="Helical" evidence="7">
    <location>
        <begin position="375"/>
        <end position="395"/>
    </location>
</feature>
<evidence type="ECO:0000256" key="7">
    <source>
        <dbReference type="SAM" id="Phobius"/>
    </source>
</evidence>
<reference evidence="11 12" key="1">
    <citation type="journal article" date="2013" name="Mar. Genomics">
        <title>Expression of sulfatases in Rhodopirellula baltica and the diversity of sulfatases in the genus Rhodopirellula.</title>
        <authorList>
            <person name="Wegner C.E."/>
            <person name="Richter-Heitmann T."/>
            <person name="Klindworth A."/>
            <person name="Klockow C."/>
            <person name="Richter M."/>
            <person name="Achstetter T."/>
            <person name="Glockner F.O."/>
            <person name="Harder J."/>
        </authorList>
    </citation>
    <scope>NUCLEOTIDE SEQUENCE [LARGE SCALE GENOMIC DNA]</scope>
    <source>
        <strain evidence="11 12">SH28</strain>
    </source>
</reference>
<feature type="transmembrane region" description="Helical" evidence="7">
    <location>
        <begin position="233"/>
        <end position="251"/>
    </location>
</feature>
<dbReference type="GO" id="GO:0008381">
    <property type="term" value="F:mechanosensitive monoatomic ion channel activity"/>
    <property type="evidence" value="ECO:0007669"/>
    <property type="project" value="InterPro"/>
</dbReference>
<dbReference type="SUPFAM" id="SSF82689">
    <property type="entry name" value="Mechanosensitive channel protein MscS (YggB), C-terminal domain"/>
    <property type="match status" value="1"/>
</dbReference>
<feature type="chain" id="PRO_5003882819" evidence="8">
    <location>
        <begin position="22"/>
        <end position="604"/>
    </location>
</feature>
<proteinExistence type="inferred from homology"/>
<evidence type="ECO:0000313" key="12">
    <source>
        <dbReference type="Proteomes" id="UP000007993"/>
    </source>
</evidence>
<evidence type="ECO:0000256" key="4">
    <source>
        <dbReference type="ARBA" id="ARBA00022692"/>
    </source>
</evidence>
<dbReference type="PANTHER" id="PTHR30221:SF1">
    <property type="entry name" value="SMALL-CONDUCTANCE MECHANOSENSITIVE CHANNEL"/>
    <property type="match status" value="1"/>
</dbReference>
<dbReference type="Gene3D" id="1.10.287.1260">
    <property type="match status" value="1"/>
</dbReference>
<feature type="domain" description="Mechanosensitive ion channel MscS C-terminal" evidence="10">
    <location>
        <begin position="471"/>
        <end position="544"/>
    </location>
</feature>
<dbReference type="SUPFAM" id="SSF50182">
    <property type="entry name" value="Sm-like ribonucleoproteins"/>
    <property type="match status" value="1"/>
</dbReference>
<dbReference type="Pfam" id="PF21082">
    <property type="entry name" value="MS_channel_3rd"/>
    <property type="match status" value="1"/>
</dbReference>
<keyword evidence="6 7" id="KW-0472">Membrane</keyword>
<evidence type="ECO:0000313" key="11">
    <source>
        <dbReference type="EMBL" id="EKK01094.1"/>
    </source>
</evidence>
<feature type="signal peptide" evidence="8">
    <location>
        <begin position="1"/>
        <end position="21"/>
    </location>
</feature>